<dbReference type="GO" id="GO:0005886">
    <property type="term" value="C:plasma membrane"/>
    <property type="evidence" value="ECO:0007669"/>
    <property type="project" value="TreeGrafter"/>
</dbReference>
<feature type="domain" description="C-type lectin" evidence="9">
    <location>
        <begin position="217"/>
        <end position="327"/>
    </location>
</feature>
<evidence type="ECO:0000313" key="10">
    <source>
        <dbReference type="EMBL" id="KAK7805046.1"/>
    </source>
</evidence>
<dbReference type="InterPro" id="IPR016187">
    <property type="entry name" value="CTDL_fold"/>
</dbReference>
<dbReference type="GO" id="GO:0042269">
    <property type="term" value="P:regulation of natural killer cell mediated cytotoxicity"/>
    <property type="evidence" value="ECO:0007669"/>
    <property type="project" value="TreeGrafter"/>
</dbReference>
<dbReference type="Gene3D" id="3.10.100.10">
    <property type="entry name" value="Mannose-Binding Protein A, subunit A"/>
    <property type="match status" value="2"/>
</dbReference>
<dbReference type="GO" id="GO:0038023">
    <property type="term" value="F:signaling receptor activity"/>
    <property type="evidence" value="ECO:0007669"/>
    <property type="project" value="TreeGrafter"/>
</dbReference>
<keyword evidence="5 8" id="KW-1133">Transmembrane helix</keyword>
<evidence type="ECO:0000256" key="6">
    <source>
        <dbReference type="ARBA" id="ARBA00023136"/>
    </source>
</evidence>
<evidence type="ECO:0000256" key="5">
    <source>
        <dbReference type="ARBA" id="ARBA00022989"/>
    </source>
</evidence>
<dbReference type="SMART" id="SM00034">
    <property type="entry name" value="CLECT"/>
    <property type="match status" value="1"/>
</dbReference>
<reference evidence="10 11" key="1">
    <citation type="journal article" date="2023" name="bioRxiv">
        <title>Conserved and derived expression patterns and positive selection on dental genes reveal complex evolutionary context of ever-growing rodent molars.</title>
        <authorList>
            <person name="Calamari Z.T."/>
            <person name="Song A."/>
            <person name="Cohen E."/>
            <person name="Akter M."/>
            <person name="Roy R.D."/>
            <person name="Hallikas O."/>
            <person name="Christensen M.M."/>
            <person name="Li P."/>
            <person name="Marangoni P."/>
            <person name="Jernvall J."/>
            <person name="Klein O.D."/>
        </authorList>
    </citation>
    <scope>NUCLEOTIDE SEQUENCE [LARGE SCALE GENOMIC DNA]</scope>
    <source>
        <strain evidence="10">V071</strain>
    </source>
</reference>
<accession>A0AAW0HS95</accession>
<organism evidence="10 11">
    <name type="scientific">Myodes glareolus</name>
    <name type="common">Bank vole</name>
    <name type="synonym">Clethrionomys glareolus</name>
    <dbReference type="NCBI Taxonomy" id="447135"/>
    <lineage>
        <taxon>Eukaryota</taxon>
        <taxon>Metazoa</taxon>
        <taxon>Chordata</taxon>
        <taxon>Craniata</taxon>
        <taxon>Vertebrata</taxon>
        <taxon>Euteleostomi</taxon>
        <taxon>Mammalia</taxon>
        <taxon>Eutheria</taxon>
        <taxon>Euarchontoglires</taxon>
        <taxon>Glires</taxon>
        <taxon>Rodentia</taxon>
        <taxon>Myomorpha</taxon>
        <taxon>Muroidea</taxon>
        <taxon>Cricetidae</taxon>
        <taxon>Arvicolinae</taxon>
        <taxon>Myodes</taxon>
    </lineage>
</organism>
<feature type="transmembrane region" description="Helical" evidence="8">
    <location>
        <begin position="180"/>
        <end position="202"/>
    </location>
</feature>
<evidence type="ECO:0000256" key="4">
    <source>
        <dbReference type="ARBA" id="ARBA00022968"/>
    </source>
</evidence>
<keyword evidence="7" id="KW-1015">Disulfide bond</keyword>
<evidence type="ECO:0000256" key="8">
    <source>
        <dbReference type="SAM" id="Phobius"/>
    </source>
</evidence>
<keyword evidence="2 8" id="KW-0812">Transmembrane</keyword>
<dbReference type="PANTHER" id="PTHR46784:SF1">
    <property type="entry name" value="KILLER CELL LECTIN-LIKE RECEPTOR SUBFAMILY B MEMBER 1"/>
    <property type="match status" value="1"/>
</dbReference>
<evidence type="ECO:0000313" key="11">
    <source>
        <dbReference type="Proteomes" id="UP001488838"/>
    </source>
</evidence>
<dbReference type="Proteomes" id="UP001488838">
    <property type="component" value="Unassembled WGS sequence"/>
</dbReference>
<dbReference type="InterPro" id="IPR001304">
    <property type="entry name" value="C-type_lectin-like"/>
</dbReference>
<keyword evidence="6 8" id="KW-0472">Membrane</keyword>
<evidence type="ECO:0000256" key="1">
    <source>
        <dbReference type="ARBA" id="ARBA00004606"/>
    </source>
</evidence>
<dbReference type="CDD" id="cd03593">
    <property type="entry name" value="CLECT_NK_receptors_like"/>
    <property type="match status" value="1"/>
</dbReference>
<dbReference type="EMBL" id="JBBHLL010000355">
    <property type="protein sequence ID" value="KAK7805046.1"/>
    <property type="molecule type" value="Genomic_DNA"/>
</dbReference>
<evidence type="ECO:0000259" key="9">
    <source>
        <dbReference type="PROSITE" id="PS50041"/>
    </source>
</evidence>
<comment type="caution">
    <text evidence="10">The sequence shown here is derived from an EMBL/GenBank/DDBJ whole genome shotgun (WGS) entry which is preliminary data.</text>
</comment>
<dbReference type="SUPFAM" id="SSF56436">
    <property type="entry name" value="C-type lectin-like"/>
    <property type="match status" value="2"/>
</dbReference>
<feature type="domain" description="C-type lectin" evidence="9">
    <location>
        <begin position="1"/>
        <end position="73"/>
    </location>
</feature>
<dbReference type="InterPro" id="IPR033992">
    <property type="entry name" value="NKR-like_CTLD"/>
</dbReference>
<dbReference type="AlphaFoldDB" id="A0AAW0HS95"/>
<keyword evidence="3" id="KW-0430">Lectin</keyword>
<evidence type="ECO:0000256" key="2">
    <source>
        <dbReference type="ARBA" id="ARBA00022692"/>
    </source>
</evidence>
<dbReference type="PROSITE" id="PS50041">
    <property type="entry name" value="C_TYPE_LECTIN_2"/>
    <property type="match status" value="2"/>
</dbReference>
<dbReference type="Pfam" id="PF00059">
    <property type="entry name" value="Lectin_C"/>
    <property type="match status" value="2"/>
</dbReference>
<evidence type="ECO:0000256" key="7">
    <source>
        <dbReference type="ARBA" id="ARBA00023157"/>
    </source>
</evidence>
<evidence type="ECO:0000256" key="3">
    <source>
        <dbReference type="ARBA" id="ARBA00022734"/>
    </source>
</evidence>
<proteinExistence type="predicted"/>
<keyword evidence="4" id="KW-0735">Signal-anchor</keyword>
<dbReference type="InterPro" id="IPR016186">
    <property type="entry name" value="C-type_lectin-like/link_sf"/>
</dbReference>
<feature type="non-terminal residue" evidence="10">
    <location>
        <position position="1"/>
    </location>
</feature>
<dbReference type="GO" id="GO:0030246">
    <property type="term" value="F:carbohydrate binding"/>
    <property type="evidence" value="ECO:0007669"/>
    <property type="project" value="UniProtKB-KW"/>
</dbReference>
<name>A0AAW0HS95_MYOGA</name>
<protein>
    <recommendedName>
        <fullName evidence="9">C-type lectin domain-containing protein</fullName>
    </recommendedName>
</protein>
<comment type="subcellular location">
    <subcellularLocation>
        <location evidence="1">Membrane</location>
        <topology evidence="1">Single-pass type II membrane protein</topology>
    </subcellularLocation>
</comment>
<dbReference type="PANTHER" id="PTHR46784">
    <property type="entry name" value="KILLER CELL LECTIN-LIKE RECEPTOR SUBFAMILY B MEMBER 1"/>
    <property type="match status" value="1"/>
</dbReference>
<dbReference type="InterPro" id="IPR051527">
    <property type="entry name" value="KLR_subfamily_B"/>
</dbReference>
<dbReference type="GO" id="GO:0009986">
    <property type="term" value="C:cell surface"/>
    <property type="evidence" value="ECO:0007669"/>
    <property type="project" value="TreeGrafter"/>
</dbReference>
<gene>
    <name evidence="10" type="ORF">U0070_021728</name>
</gene>
<keyword evidence="11" id="KW-1185">Reference proteome</keyword>
<sequence length="331" mass="37179">RFIKNSTKEKGNSFWIGLNYSMSEKHWRWINGSTLSSDVLQISGVTKINSCVAISKDKVFSEDCASDNKWICQKEPKQIGVCRCCEFSVTSPIRNGHTKGLLQGRRPHTGASVCISSISSPSFVVALKVSSCLSVLKRVAAHSFRDKKLIHSLLMYSTDLSSNQVFNFTDTCRCPRSHRLALKLSCAGLILLLLTVIGLSVLESPVHLMCPNDWLPHRSKCIQFSQETGVWKEGLSDCARKGATLLLIQDQEELRFVKDSIKEKSYSFWIGLNYSMSEKHWRWINGSTLSSDVLNITGDFKRNSCVAVSKDKVVSENCASDRKWICQKDPK</sequence>